<feature type="transmembrane region" description="Helical" evidence="2">
    <location>
        <begin position="192"/>
        <end position="209"/>
    </location>
</feature>
<evidence type="ECO:0000256" key="1">
    <source>
        <dbReference type="SAM" id="MobiDB-lite"/>
    </source>
</evidence>
<dbReference type="EMBL" id="OZ023714">
    <property type="protein sequence ID" value="CAK9863483.1"/>
    <property type="molecule type" value="Genomic_DNA"/>
</dbReference>
<keyword evidence="2" id="KW-1133">Transmembrane helix</keyword>
<evidence type="ECO:0000313" key="3">
    <source>
        <dbReference type="EMBL" id="CAK9863483.1"/>
    </source>
</evidence>
<name>A0ABP1ALR3_9BRYO</name>
<gene>
    <name evidence="3" type="ORF">CSSPJE1EN2_LOCUS6478</name>
</gene>
<organism evidence="3 4">
    <name type="scientific">Sphagnum jensenii</name>
    <dbReference type="NCBI Taxonomy" id="128206"/>
    <lineage>
        <taxon>Eukaryota</taxon>
        <taxon>Viridiplantae</taxon>
        <taxon>Streptophyta</taxon>
        <taxon>Embryophyta</taxon>
        <taxon>Bryophyta</taxon>
        <taxon>Sphagnophytina</taxon>
        <taxon>Sphagnopsida</taxon>
        <taxon>Sphagnales</taxon>
        <taxon>Sphagnaceae</taxon>
        <taxon>Sphagnum</taxon>
    </lineage>
</organism>
<evidence type="ECO:0000313" key="4">
    <source>
        <dbReference type="Proteomes" id="UP001497522"/>
    </source>
</evidence>
<dbReference type="Proteomes" id="UP001497522">
    <property type="component" value="Chromosome 13"/>
</dbReference>
<sequence>MDHDQIEIITVNDRISAEIEEPRGAAVGEALNGPDGSEEADSGSQHQSLNYTSVAQEVQEESKNINVTECEIRVLAEARGLEPSKGNLWNLVYEKFNKRRKSAKKSSYKRKEEIRSVKNEIYQVVGFFRFFDAFQGLLITAAAQSNLLRCNNVGYILALSAFATAVAVFGIVQKNAAMDQLRFAKRRNKHRMEVSPYNIFFLVVVASIQQ</sequence>
<keyword evidence="2" id="KW-0472">Membrane</keyword>
<keyword evidence="2" id="KW-0812">Transmembrane</keyword>
<keyword evidence="4" id="KW-1185">Reference proteome</keyword>
<reference evidence="3" key="1">
    <citation type="submission" date="2024-03" db="EMBL/GenBank/DDBJ databases">
        <authorList>
            <consortium name="ELIXIR-Norway"/>
            <consortium name="Elixir Norway"/>
        </authorList>
    </citation>
    <scope>NUCLEOTIDE SEQUENCE</scope>
</reference>
<proteinExistence type="predicted"/>
<evidence type="ECO:0000256" key="2">
    <source>
        <dbReference type="SAM" id="Phobius"/>
    </source>
</evidence>
<accession>A0ABP1ALR3</accession>
<feature type="region of interest" description="Disordered" evidence="1">
    <location>
        <begin position="20"/>
        <end position="47"/>
    </location>
</feature>
<protein>
    <submittedName>
        <fullName evidence="3">Uncharacterized protein</fullName>
    </submittedName>
</protein>
<feature type="transmembrane region" description="Helical" evidence="2">
    <location>
        <begin position="153"/>
        <end position="172"/>
    </location>
</feature>